<dbReference type="EMBL" id="JAJSBI010000010">
    <property type="protein sequence ID" value="MCD9876060.1"/>
    <property type="molecule type" value="Genomic_DNA"/>
</dbReference>
<dbReference type="InterPro" id="IPR036890">
    <property type="entry name" value="HATPase_C_sf"/>
</dbReference>
<protein>
    <submittedName>
        <fullName evidence="4">ATP-binding protein</fullName>
    </submittedName>
</protein>
<dbReference type="CDD" id="cd16936">
    <property type="entry name" value="HATPase_RsbW-like"/>
    <property type="match status" value="1"/>
</dbReference>
<dbReference type="Proteomes" id="UP001108029">
    <property type="component" value="Unassembled WGS sequence"/>
</dbReference>
<proteinExistence type="predicted"/>
<keyword evidence="5" id="KW-1185">Reference proteome</keyword>
<dbReference type="SUPFAM" id="SSF55874">
    <property type="entry name" value="ATPase domain of HSP90 chaperone/DNA topoisomerase II/histidine kinase"/>
    <property type="match status" value="1"/>
</dbReference>
<reference evidence="4" key="1">
    <citation type="submission" date="2021-12" db="EMBL/GenBank/DDBJ databases">
        <authorList>
            <person name="Lee J.-H."/>
            <person name="Kim S.-B."/>
        </authorList>
    </citation>
    <scope>NUCLEOTIDE SEQUENCE</scope>
    <source>
        <strain evidence="4">NR30</strain>
    </source>
</reference>
<dbReference type="GO" id="GO:0005524">
    <property type="term" value="F:ATP binding"/>
    <property type="evidence" value="ECO:0007669"/>
    <property type="project" value="UniProtKB-KW"/>
</dbReference>
<evidence type="ECO:0000256" key="1">
    <source>
        <dbReference type="ARBA" id="ARBA00022527"/>
    </source>
</evidence>
<organism evidence="4 5">
    <name type="scientific">Streptomyces guryensis</name>
    <dbReference type="NCBI Taxonomy" id="2886947"/>
    <lineage>
        <taxon>Bacteria</taxon>
        <taxon>Bacillati</taxon>
        <taxon>Actinomycetota</taxon>
        <taxon>Actinomycetes</taxon>
        <taxon>Kitasatosporales</taxon>
        <taxon>Streptomycetaceae</taxon>
        <taxon>Streptomyces</taxon>
    </lineage>
</organism>
<sequence length="151" mass="16142">MSASATSTPDADPAPPSRAEHVCALPHIPEAVSAVRRRARTVLAQWRVPAPTADDALLMISELTTNAIVHALPPAVLRLSMPKDGDCRALRIEVTDAGPVPQRRPSPDGPHPAEHNENGRGTGIVATLSKRHGISRYPDRTTRWAVLHAGV</sequence>
<evidence type="ECO:0000313" key="4">
    <source>
        <dbReference type="EMBL" id="MCD9876060.1"/>
    </source>
</evidence>
<evidence type="ECO:0000313" key="5">
    <source>
        <dbReference type="Proteomes" id="UP001108029"/>
    </source>
</evidence>
<dbReference type="RefSeq" id="WP_232650265.1">
    <property type="nucleotide sequence ID" value="NZ_JAJSBI010000010.1"/>
</dbReference>
<name>A0A9Q3ZB69_9ACTN</name>
<keyword evidence="1" id="KW-0723">Serine/threonine-protein kinase</keyword>
<dbReference type="AlphaFoldDB" id="A0A9Q3ZB69"/>
<accession>A0A9Q3ZB69</accession>
<keyword evidence="1" id="KW-0808">Transferase</keyword>
<dbReference type="InterPro" id="IPR003594">
    <property type="entry name" value="HATPase_dom"/>
</dbReference>
<keyword evidence="4" id="KW-0067">ATP-binding</keyword>
<evidence type="ECO:0000256" key="2">
    <source>
        <dbReference type="SAM" id="MobiDB-lite"/>
    </source>
</evidence>
<dbReference type="PANTHER" id="PTHR35526:SF3">
    <property type="entry name" value="ANTI-SIGMA-F FACTOR RSBW"/>
    <property type="match status" value="1"/>
</dbReference>
<dbReference type="Pfam" id="PF13581">
    <property type="entry name" value="HATPase_c_2"/>
    <property type="match status" value="1"/>
</dbReference>
<dbReference type="Gene3D" id="3.30.565.10">
    <property type="entry name" value="Histidine kinase-like ATPase, C-terminal domain"/>
    <property type="match status" value="1"/>
</dbReference>
<gene>
    <name evidence="4" type="ORF">LJ657_20855</name>
</gene>
<dbReference type="InterPro" id="IPR050267">
    <property type="entry name" value="Anti-sigma-factor_SerPK"/>
</dbReference>
<feature type="domain" description="Histidine kinase/HSP90-like ATPase" evidence="3">
    <location>
        <begin position="28"/>
        <end position="141"/>
    </location>
</feature>
<dbReference type="GO" id="GO:0004674">
    <property type="term" value="F:protein serine/threonine kinase activity"/>
    <property type="evidence" value="ECO:0007669"/>
    <property type="project" value="UniProtKB-KW"/>
</dbReference>
<evidence type="ECO:0000259" key="3">
    <source>
        <dbReference type="Pfam" id="PF13581"/>
    </source>
</evidence>
<dbReference type="PANTHER" id="PTHR35526">
    <property type="entry name" value="ANTI-SIGMA-F FACTOR RSBW-RELATED"/>
    <property type="match status" value="1"/>
</dbReference>
<keyword evidence="4" id="KW-0547">Nucleotide-binding</keyword>
<comment type="caution">
    <text evidence="4">The sequence shown here is derived from an EMBL/GenBank/DDBJ whole genome shotgun (WGS) entry which is preliminary data.</text>
</comment>
<keyword evidence="1" id="KW-0418">Kinase</keyword>
<feature type="region of interest" description="Disordered" evidence="2">
    <location>
        <begin position="96"/>
        <end position="121"/>
    </location>
</feature>